<protein>
    <submittedName>
        <fullName evidence="3">Uncharacterized protein</fullName>
    </submittedName>
</protein>
<gene>
    <name evidence="3" type="ORF">J8273_8416</name>
</gene>
<dbReference type="AlphaFoldDB" id="A0A8J6B4A9"/>
<organism evidence="3 4">
    <name type="scientific">Carpediemonas membranifera</name>
    <dbReference type="NCBI Taxonomy" id="201153"/>
    <lineage>
        <taxon>Eukaryota</taxon>
        <taxon>Metamonada</taxon>
        <taxon>Carpediemonas-like organisms</taxon>
        <taxon>Carpediemonas</taxon>
    </lineage>
</organism>
<dbReference type="EMBL" id="JAHDYR010000067">
    <property type="protein sequence ID" value="KAG9389742.1"/>
    <property type="molecule type" value="Genomic_DNA"/>
</dbReference>
<proteinExistence type="predicted"/>
<keyword evidence="1" id="KW-0472">Membrane</keyword>
<keyword evidence="1" id="KW-0812">Transmembrane</keyword>
<keyword evidence="2" id="KW-0732">Signal</keyword>
<sequence length="243" mass="26227">MNVHCTSIVAMLLLFTALVACADTSSALHKSLDCTTATFNVTVPGDRINVWKTDPKTGMQYIPSADEVYFAWDRFTAAISYCTAQKPFSLYVQNTVSLSVTTLKTVKDNAGFYYIPVGTMGAGKYIACVLDASGEAGGCSDPFNFGNPSGPSGRGIRLWWVILGAVVAIVTAAYPIPTVMALIAVLPLLCVCVVLVLICQGRKKSTKKEQYQLLSETPTASRRRQYSDATVNFVSPSYISSPY</sequence>
<reference evidence="3" key="1">
    <citation type="submission" date="2021-05" db="EMBL/GenBank/DDBJ databases">
        <title>A free-living protist that lacks canonical eukaryotic 1 DNA replication and segregation systems.</title>
        <authorList>
            <person name="Salas-Leiva D.E."/>
            <person name="Tromer E.C."/>
            <person name="Curtis B.A."/>
            <person name="Jerlstrom-Hultqvist J."/>
            <person name="Kolisko M."/>
            <person name="Yi Z."/>
            <person name="Salas-Leiva J.S."/>
            <person name="Gallot-Lavallee L."/>
            <person name="Kops G.J.P.L."/>
            <person name="Archibald J.M."/>
            <person name="Simpson A.G.B."/>
            <person name="Roger A.J."/>
        </authorList>
    </citation>
    <scope>NUCLEOTIDE SEQUENCE</scope>
    <source>
        <strain evidence="3">BICM</strain>
    </source>
</reference>
<evidence type="ECO:0000256" key="2">
    <source>
        <dbReference type="SAM" id="SignalP"/>
    </source>
</evidence>
<evidence type="ECO:0000313" key="3">
    <source>
        <dbReference type="EMBL" id="KAG9389742.1"/>
    </source>
</evidence>
<dbReference type="Proteomes" id="UP000717585">
    <property type="component" value="Unassembled WGS sequence"/>
</dbReference>
<name>A0A8J6B4A9_9EUKA</name>
<feature type="transmembrane region" description="Helical" evidence="1">
    <location>
        <begin position="158"/>
        <end position="174"/>
    </location>
</feature>
<keyword evidence="1" id="KW-1133">Transmembrane helix</keyword>
<feature type="signal peptide" evidence="2">
    <location>
        <begin position="1"/>
        <end position="21"/>
    </location>
</feature>
<evidence type="ECO:0000313" key="4">
    <source>
        <dbReference type="Proteomes" id="UP000717585"/>
    </source>
</evidence>
<feature type="chain" id="PRO_5035215157" evidence="2">
    <location>
        <begin position="22"/>
        <end position="243"/>
    </location>
</feature>
<evidence type="ECO:0000256" key="1">
    <source>
        <dbReference type="SAM" id="Phobius"/>
    </source>
</evidence>
<feature type="transmembrane region" description="Helical" evidence="1">
    <location>
        <begin position="179"/>
        <end position="198"/>
    </location>
</feature>
<accession>A0A8J6B4A9</accession>
<comment type="caution">
    <text evidence="3">The sequence shown here is derived from an EMBL/GenBank/DDBJ whole genome shotgun (WGS) entry which is preliminary data.</text>
</comment>
<keyword evidence="4" id="KW-1185">Reference proteome</keyword>